<sequence>VPDAFTSAALVEWLMKNLSYLTTEASHLATLLCKLGYIYPCRFGWDISNITVGDQDESVLYRFQSPFYWPTETLSPTETDHVVYACHLLSREQHSQENPLEEYESKYLGKLEKNMTSRWSFVKSSTAIKENLLQQCCAVDQAIKRWQEFAFWRVNRPQMYQKGHLFSGKKEKKKNPGKSPSKVLATSCSRCIYNVGVMDQLWLESYCATRILTVCTEWVSIDPLFQDEMYYNPWRADTLRDSWPQPGPGPYKLEAKSWALSFEMLIQSDLGQQYFEEHLKKEFSDENLNFYCEVMYLKCSKEKEVDQLIKAIFNDYISPNGSTPVNIDTQVVKHVKQELKQAKSRYIFDAALDHIYTLMRKDSYKRFLTSNIYKDAVANAKHP</sequence>
<dbReference type="Proteomes" id="UP000008144">
    <property type="component" value="Chromosome 8"/>
</dbReference>
<dbReference type="InterPro" id="IPR047016">
    <property type="entry name" value="RGS6/7/9/11"/>
</dbReference>
<dbReference type="GO" id="GO:0009968">
    <property type="term" value="P:negative regulation of signal transduction"/>
    <property type="evidence" value="ECO:0007669"/>
    <property type="project" value="UniProtKB-KW"/>
</dbReference>
<proteinExistence type="predicted"/>
<dbReference type="PROSITE" id="PS50186">
    <property type="entry name" value="DEP"/>
    <property type="match status" value="1"/>
</dbReference>
<reference evidence="4" key="4">
    <citation type="submission" date="2025-09" db="UniProtKB">
        <authorList>
            <consortium name="Ensembl"/>
        </authorList>
    </citation>
    <scope>IDENTIFICATION</scope>
</reference>
<dbReference type="GO" id="GO:0005737">
    <property type="term" value="C:cytoplasm"/>
    <property type="evidence" value="ECO:0000318"/>
    <property type="project" value="GO_Central"/>
</dbReference>
<dbReference type="GeneTree" id="ENSGT00940000170158"/>
<dbReference type="Gene3D" id="1.10.10.10">
    <property type="entry name" value="Winged helix-like DNA-binding domain superfamily/Winged helix DNA-binding domain"/>
    <property type="match status" value="1"/>
</dbReference>
<dbReference type="GO" id="GO:0035556">
    <property type="term" value="P:intracellular signal transduction"/>
    <property type="evidence" value="ECO:0007669"/>
    <property type="project" value="InterPro"/>
</dbReference>
<dbReference type="GO" id="GO:0008277">
    <property type="term" value="P:regulation of G protein-coupled receptor signaling pathway"/>
    <property type="evidence" value="ECO:0007669"/>
    <property type="project" value="InterPro"/>
</dbReference>
<dbReference type="SUPFAM" id="SSF46785">
    <property type="entry name" value="Winged helix' DNA-binding domain"/>
    <property type="match status" value="1"/>
</dbReference>
<dbReference type="InterPro" id="IPR016137">
    <property type="entry name" value="RGS"/>
</dbReference>
<dbReference type="Ensembl" id="ENSCINT00000033895.1">
    <property type="protein sequence ID" value="ENSCINP00000034043.1"/>
    <property type="gene ID" value="ENSCING00000022363.1"/>
</dbReference>
<evidence type="ECO:0008006" key="6">
    <source>
        <dbReference type="Google" id="ProtNLM"/>
    </source>
</evidence>
<accession>H2XWK9</accession>
<dbReference type="InterPro" id="IPR044926">
    <property type="entry name" value="RGS_subdomain_2"/>
</dbReference>
<dbReference type="InterPro" id="IPR000591">
    <property type="entry name" value="DEP_dom"/>
</dbReference>
<dbReference type="InterPro" id="IPR036388">
    <property type="entry name" value="WH-like_DNA-bd_sf"/>
</dbReference>
<dbReference type="PROSITE" id="PS50132">
    <property type="entry name" value="RGS"/>
    <property type="match status" value="1"/>
</dbReference>
<dbReference type="CDD" id="cd04450">
    <property type="entry name" value="DEP_RGS7-like"/>
    <property type="match status" value="1"/>
</dbReference>
<keyword evidence="1" id="KW-0734">Signal transduction inhibitor</keyword>
<dbReference type="SMART" id="SM00315">
    <property type="entry name" value="RGS"/>
    <property type="match status" value="1"/>
</dbReference>
<organism evidence="4 5">
    <name type="scientific">Ciona intestinalis</name>
    <name type="common">Transparent sea squirt</name>
    <name type="synonym">Ascidia intestinalis</name>
    <dbReference type="NCBI Taxonomy" id="7719"/>
    <lineage>
        <taxon>Eukaryota</taxon>
        <taxon>Metazoa</taxon>
        <taxon>Chordata</taxon>
        <taxon>Tunicata</taxon>
        <taxon>Ascidiacea</taxon>
        <taxon>Phlebobranchia</taxon>
        <taxon>Cionidae</taxon>
        <taxon>Ciona</taxon>
    </lineage>
</organism>
<dbReference type="InterPro" id="IPR040759">
    <property type="entry name" value="RGS_DHEX"/>
</dbReference>
<dbReference type="InterPro" id="IPR047017">
    <property type="entry name" value="RGS6/7/9/11_DHEX_sf"/>
</dbReference>
<dbReference type="HOGENOM" id="CLU_025092_0_0_1"/>
<reference evidence="4" key="2">
    <citation type="journal article" date="2008" name="Genome Biol.">
        <title>Improved genome assembly and evidence-based global gene model set for the chordate Ciona intestinalis: new insight into intron and operon populations.</title>
        <authorList>
            <person name="Satou Y."/>
            <person name="Mineta K."/>
            <person name="Ogasawara M."/>
            <person name="Sasakura Y."/>
            <person name="Shoguchi E."/>
            <person name="Ueno K."/>
            <person name="Yamada L."/>
            <person name="Matsumoto J."/>
            <person name="Wasserscheid J."/>
            <person name="Dewar K."/>
            <person name="Wiley G.B."/>
            <person name="Macmil S.L."/>
            <person name="Roe B.A."/>
            <person name="Zeller R.W."/>
            <person name="Hastings K.E."/>
            <person name="Lemaire P."/>
            <person name="Lindquist E."/>
            <person name="Endo T."/>
            <person name="Hotta K."/>
            <person name="Inaba K."/>
        </authorList>
    </citation>
    <scope>NUCLEOTIDE SEQUENCE [LARGE SCALE GENOMIC DNA]</scope>
    <source>
        <strain evidence="4">wild type</strain>
    </source>
</reference>
<dbReference type="AlphaFoldDB" id="H2XWK9"/>
<dbReference type="PANTHER" id="PTHR45746">
    <property type="entry name" value="LP21163P"/>
    <property type="match status" value="1"/>
</dbReference>
<evidence type="ECO:0000259" key="3">
    <source>
        <dbReference type="PROSITE" id="PS50186"/>
    </source>
</evidence>
<dbReference type="EMBL" id="EAAA01002774">
    <property type="status" value="NOT_ANNOTATED_CDS"/>
    <property type="molecule type" value="Genomic_DNA"/>
</dbReference>
<dbReference type="Pfam" id="PF00615">
    <property type="entry name" value="RGS"/>
    <property type="match status" value="1"/>
</dbReference>
<evidence type="ECO:0000256" key="1">
    <source>
        <dbReference type="ARBA" id="ARBA00022700"/>
    </source>
</evidence>
<dbReference type="PANTHER" id="PTHR45746:SF6">
    <property type="entry name" value="LP21163P"/>
    <property type="match status" value="1"/>
</dbReference>
<dbReference type="GO" id="GO:0007186">
    <property type="term" value="P:G protein-coupled receptor signaling pathway"/>
    <property type="evidence" value="ECO:0000318"/>
    <property type="project" value="GO_Central"/>
</dbReference>
<feature type="domain" description="DEP" evidence="3">
    <location>
        <begin position="1"/>
        <end position="65"/>
    </location>
</feature>
<evidence type="ECO:0000259" key="2">
    <source>
        <dbReference type="PROSITE" id="PS50132"/>
    </source>
</evidence>
<dbReference type="InterPro" id="IPR036390">
    <property type="entry name" value="WH_DNA-bd_sf"/>
</dbReference>
<dbReference type="GO" id="GO:0005096">
    <property type="term" value="F:GTPase activator activity"/>
    <property type="evidence" value="ECO:0000318"/>
    <property type="project" value="GO_Central"/>
</dbReference>
<evidence type="ECO:0000313" key="4">
    <source>
        <dbReference type="Ensembl" id="ENSCINP00000034043.1"/>
    </source>
</evidence>
<protein>
    <recommendedName>
        <fullName evidence="6">RGS domain-containing protein</fullName>
    </recommendedName>
</protein>
<dbReference type="Gene3D" id="1.10.1240.60">
    <property type="match status" value="1"/>
</dbReference>
<name>H2XWK9_CIOIN</name>
<dbReference type="SUPFAM" id="SSF48097">
    <property type="entry name" value="Regulator of G-protein signaling, RGS"/>
    <property type="match status" value="1"/>
</dbReference>
<dbReference type="GO" id="GO:0043005">
    <property type="term" value="C:neuron projection"/>
    <property type="evidence" value="ECO:0000318"/>
    <property type="project" value="GO_Central"/>
</dbReference>
<feature type="domain" description="RGS" evidence="2">
    <location>
        <begin position="261"/>
        <end position="377"/>
    </location>
</feature>
<reference evidence="5" key="1">
    <citation type="journal article" date="2002" name="Science">
        <title>The draft genome of Ciona intestinalis: insights into chordate and vertebrate origins.</title>
        <authorList>
            <person name="Dehal P."/>
            <person name="Satou Y."/>
            <person name="Campbell R.K."/>
            <person name="Chapman J."/>
            <person name="Degnan B."/>
            <person name="De Tomaso A."/>
            <person name="Davidson B."/>
            <person name="Di Gregorio A."/>
            <person name="Gelpke M."/>
            <person name="Goodstein D.M."/>
            <person name="Harafuji N."/>
            <person name="Hastings K.E."/>
            <person name="Ho I."/>
            <person name="Hotta K."/>
            <person name="Huang W."/>
            <person name="Kawashima T."/>
            <person name="Lemaire P."/>
            <person name="Martinez D."/>
            <person name="Meinertzhagen I.A."/>
            <person name="Necula S."/>
            <person name="Nonaka M."/>
            <person name="Putnam N."/>
            <person name="Rash S."/>
            <person name="Saiga H."/>
            <person name="Satake M."/>
            <person name="Terry A."/>
            <person name="Yamada L."/>
            <person name="Wang H.G."/>
            <person name="Awazu S."/>
            <person name="Azumi K."/>
            <person name="Boore J."/>
            <person name="Branno M."/>
            <person name="Chin-Bow S."/>
            <person name="DeSantis R."/>
            <person name="Doyle S."/>
            <person name="Francino P."/>
            <person name="Keys D.N."/>
            <person name="Haga S."/>
            <person name="Hayashi H."/>
            <person name="Hino K."/>
            <person name="Imai K.S."/>
            <person name="Inaba K."/>
            <person name="Kano S."/>
            <person name="Kobayashi K."/>
            <person name="Kobayashi M."/>
            <person name="Lee B.I."/>
            <person name="Makabe K.W."/>
            <person name="Manohar C."/>
            <person name="Matassi G."/>
            <person name="Medina M."/>
            <person name="Mochizuki Y."/>
            <person name="Mount S."/>
            <person name="Morishita T."/>
            <person name="Miura S."/>
            <person name="Nakayama A."/>
            <person name="Nishizaka S."/>
            <person name="Nomoto H."/>
            <person name="Ohta F."/>
            <person name="Oishi K."/>
            <person name="Rigoutsos I."/>
            <person name="Sano M."/>
            <person name="Sasaki A."/>
            <person name="Sasakura Y."/>
            <person name="Shoguchi E."/>
            <person name="Shin-i T."/>
            <person name="Spagnuolo A."/>
            <person name="Stainier D."/>
            <person name="Suzuki M.M."/>
            <person name="Tassy O."/>
            <person name="Takatori N."/>
            <person name="Tokuoka M."/>
            <person name="Yagi K."/>
            <person name="Yoshizaki F."/>
            <person name="Wada S."/>
            <person name="Zhang C."/>
            <person name="Hyatt P.D."/>
            <person name="Larimer F."/>
            <person name="Detter C."/>
            <person name="Doggett N."/>
            <person name="Glavina T."/>
            <person name="Hawkins T."/>
            <person name="Richardson P."/>
            <person name="Lucas S."/>
            <person name="Kohara Y."/>
            <person name="Levine M."/>
            <person name="Satoh N."/>
            <person name="Rokhsar D.S."/>
        </authorList>
    </citation>
    <scope>NUCLEOTIDE SEQUENCE [LARGE SCALE GENOMIC DNA]</scope>
</reference>
<keyword evidence="5" id="KW-1185">Reference proteome</keyword>
<dbReference type="Gene3D" id="1.10.167.10">
    <property type="entry name" value="Regulator of G-protein Signalling 4, domain 2"/>
    <property type="match status" value="1"/>
</dbReference>
<dbReference type="PRINTS" id="PR01301">
    <property type="entry name" value="RGSPROTEIN"/>
</dbReference>
<dbReference type="InParanoid" id="H2XWK9"/>
<dbReference type="STRING" id="7719.ENSCINP00000034043"/>
<reference evidence="4" key="3">
    <citation type="submission" date="2025-08" db="UniProtKB">
        <authorList>
            <consortium name="Ensembl"/>
        </authorList>
    </citation>
    <scope>IDENTIFICATION</scope>
</reference>
<evidence type="ECO:0000313" key="5">
    <source>
        <dbReference type="Proteomes" id="UP000008144"/>
    </source>
</evidence>
<dbReference type="InterPro" id="IPR036305">
    <property type="entry name" value="RGS_sf"/>
</dbReference>
<dbReference type="Pfam" id="PF18148">
    <property type="entry name" value="RGS_DHEX"/>
    <property type="match status" value="1"/>
</dbReference>